<organism evidence="3">
    <name type="scientific">marine sediment metagenome</name>
    <dbReference type="NCBI Taxonomy" id="412755"/>
    <lineage>
        <taxon>unclassified sequences</taxon>
        <taxon>metagenomes</taxon>
        <taxon>ecological metagenomes</taxon>
    </lineage>
</organism>
<evidence type="ECO:0008006" key="4">
    <source>
        <dbReference type="Google" id="ProtNLM"/>
    </source>
</evidence>
<proteinExistence type="predicted"/>
<dbReference type="GO" id="GO:0005525">
    <property type="term" value="F:GTP binding"/>
    <property type="evidence" value="ECO:0007669"/>
    <property type="project" value="UniProtKB-KW"/>
</dbReference>
<dbReference type="InterPro" id="IPR037103">
    <property type="entry name" value="Tubulin/FtsZ-like_C"/>
</dbReference>
<sequence>MIESTIKERKFILQLGMGTDQHGHNDDCTHAAMKAIKNAISNNCLTGLSEICGLKEPRDLLRMKVHVKIGAPYPDKIDEEKVLKAIPFGEKSIEVVQGGLVAEGIMIQELGDTSDNIIVCNAAVTVSISGK</sequence>
<dbReference type="Gene3D" id="3.30.1330.20">
    <property type="entry name" value="Tubulin/FtsZ, C-terminal domain"/>
    <property type="match status" value="1"/>
</dbReference>
<dbReference type="Pfam" id="PF09585">
    <property type="entry name" value="Lin0512_fam"/>
    <property type="match status" value="1"/>
</dbReference>
<evidence type="ECO:0000256" key="2">
    <source>
        <dbReference type="ARBA" id="ARBA00023134"/>
    </source>
</evidence>
<reference evidence="3" key="1">
    <citation type="journal article" date="2015" name="Nature">
        <title>Complex archaea that bridge the gap between prokaryotes and eukaryotes.</title>
        <authorList>
            <person name="Spang A."/>
            <person name="Saw J.H."/>
            <person name="Jorgensen S.L."/>
            <person name="Zaremba-Niedzwiedzka K."/>
            <person name="Martijn J."/>
            <person name="Lind A.E."/>
            <person name="van Eijk R."/>
            <person name="Schleper C."/>
            <person name="Guy L."/>
            <person name="Ettema T.J."/>
        </authorList>
    </citation>
    <scope>NUCLEOTIDE SEQUENCE</scope>
</reference>
<dbReference type="NCBIfam" id="TIGR02058">
    <property type="entry name" value="lin0512_fam"/>
    <property type="match status" value="1"/>
</dbReference>
<dbReference type="InterPro" id="IPR011719">
    <property type="entry name" value="CHP02058"/>
</dbReference>
<dbReference type="PANTHER" id="PTHR34784:SF1">
    <property type="entry name" value="50S RIBOSOMAL PROTEIN L34"/>
    <property type="match status" value="1"/>
</dbReference>
<dbReference type="PANTHER" id="PTHR34784">
    <property type="entry name" value="50S RIBOSOMAL PROTEIN L34"/>
    <property type="match status" value="1"/>
</dbReference>
<comment type="caution">
    <text evidence="3">The sequence shown here is derived from an EMBL/GenBank/DDBJ whole genome shotgun (WGS) entry which is preliminary data.</text>
</comment>
<evidence type="ECO:0000313" key="3">
    <source>
        <dbReference type="EMBL" id="KKN61820.1"/>
    </source>
</evidence>
<keyword evidence="1" id="KW-0547">Nucleotide-binding</keyword>
<evidence type="ECO:0000256" key="1">
    <source>
        <dbReference type="ARBA" id="ARBA00022741"/>
    </source>
</evidence>
<dbReference type="EMBL" id="LAZR01000644">
    <property type="protein sequence ID" value="KKN61820.1"/>
    <property type="molecule type" value="Genomic_DNA"/>
</dbReference>
<gene>
    <name evidence="3" type="ORF">LCGC14_0517960</name>
</gene>
<keyword evidence="2" id="KW-0342">GTP-binding</keyword>
<accession>A0A0F9RZE5</accession>
<dbReference type="AlphaFoldDB" id="A0A0F9RZE5"/>
<name>A0A0F9RZE5_9ZZZZ</name>
<protein>
    <recommendedName>
        <fullName evidence="4">Lin0512 family protein</fullName>
    </recommendedName>
</protein>